<proteinExistence type="predicted"/>
<keyword evidence="1" id="KW-0808">Transferase</keyword>
<gene>
    <name evidence="1" type="ORF">E5329_11935</name>
</gene>
<reference evidence="1" key="1">
    <citation type="submission" date="2019-04" db="EMBL/GenBank/DDBJ databases">
        <title>Microbes associate with the intestines of laboratory mice.</title>
        <authorList>
            <person name="Navarre W."/>
            <person name="Wong E."/>
            <person name="Huang K."/>
            <person name="Tropini C."/>
            <person name="Ng K."/>
            <person name="Yu B."/>
        </authorList>
    </citation>
    <scope>NUCLEOTIDE SEQUENCE</scope>
    <source>
        <strain evidence="1">NM01_1-7b</strain>
    </source>
</reference>
<keyword evidence="1" id="KW-0418">Kinase</keyword>
<keyword evidence="2" id="KW-1185">Reference proteome</keyword>
<accession>A0AC61RVY5</accession>
<protein>
    <submittedName>
        <fullName evidence="1">YegS/Rv2252/BmrU family lipid kinase</fullName>
    </submittedName>
</protein>
<evidence type="ECO:0000313" key="2">
    <source>
        <dbReference type="Proteomes" id="UP000304953"/>
    </source>
</evidence>
<organism evidence="1 2">
    <name type="scientific">Petralouisia muris</name>
    <dbReference type="NCBI Taxonomy" id="3032872"/>
    <lineage>
        <taxon>Bacteria</taxon>
        <taxon>Bacillati</taxon>
        <taxon>Bacillota</taxon>
        <taxon>Clostridia</taxon>
        <taxon>Lachnospirales</taxon>
        <taxon>Lachnospiraceae</taxon>
        <taxon>Petralouisia</taxon>
    </lineage>
</organism>
<evidence type="ECO:0000313" key="1">
    <source>
        <dbReference type="EMBL" id="TGY96018.1"/>
    </source>
</evidence>
<sequence>MEIRKLLFVFNPFSGKGQIKSKLFEIVDQFVKSGYEVTVYPTQKAQDAMELVKERAGEYELVVCSGGDGTLDEVVTGMMCGDSKTPIGYIPSGSTNDFANSLDIPKGVEQAAEIAVNGIPFSCDIGKFNEDYFVYIAAFGLFTDVSYATSQELKNRIGHIAYILEGLKRLPSIQSFHLQVIWEGQTIEDEFIYGMVTNSTSAGGFKNITGKNVQLDDGLFEVTLIRMPGNPIELNEIIGSLTNLIDNTDSIYTFKTDSLYIKSLEEIPWTLDGEYGGTHSEVEIRNQKQAIQIMVKNSELSA</sequence>
<dbReference type="EMBL" id="SRYA01000021">
    <property type="protein sequence ID" value="TGY96018.1"/>
    <property type="molecule type" value="Genomic_DNA"/>
</dbReference>
<comment type="caution">
    <text evidence="1">The sequence shown here is derived from an EMBL/GenBank/DDBJ whole genome shotgun (WGS) entry which is preliminary data.</text>
</comment>
<dbReference type="Proteomes" id="UP000304953">
    <property type="component" value="Unassembled WGS sequence"/>
</dbReference>
<name>A0AC61RVY5_9FIRM</name>